<evidence type="ECO:0000259" key="1">
    <source>
        <dbReference type="Pfam" id="PF00535"/>
    </source>
</evidence>
<dbReference type="EMBL" id="UINC01018864">
    <property type="protein sequence ID" value="SVA79548.1"/>
    <property type="molecule type" value="Genomic_DNA"/>
</dbReference>
<dbReference type="SUPFAM" id="SSF53448">
    <property type="entry name" value="Nucleotide-diphospho-sugar transferases"/>
    <property type="match status" value="1"/>
</dbReference>
<dbReference type="InterPro" id="IPR029044">
    <property type="entry name" value="Nucleotide-diphossugar_trans"/>
</dbReference>
<accession>A0A381YRA0</accession>
<protein>
    <recommendedName>
        <fullName evidence="1">Glycosyltransferase 2-like domain-containing protein</fullName>
    </recommendedName>
</protein>
<dbReference type="PANTHER" id="PTHR10859">
    <property type="entry name" value="GLYCOSYL TRANSFERASE"/>
    <property type="match status" value="1"/>
</dbReference>
<feature type="domain" description="Glycosyltransferase 2-like" evidence="1">
    <location>
        <begin position="9"/>
        <end position="142"/>
    </location>
</feature>
<dbReference type="Pfam" id="PF00535">
    <property type="entry name" value="Glycos_transf_2"/>
    <property type="match status" value="1"/>
</dbReference>
<reference evidence="2" key="1">
    <citation type="submission" date="2018-05" db="EMBL/GenBank/DDBJ databases">
        <authorList>
            <person name="Lanie J.A."/>
            <person name="Ng W.-L."/>
            <person name="Kazmierczak K.M."/>
            <person name="Andrzejewski T.M."/>
            <person name="Davidsen T.M."/>
            <person name="Wayne K.J."/>
            <person name="Tettelin H."/>
            <person name="Glass J.I."/>
            <person name="Rusch D."/>
            <person name="Podicherti R."/>
            <person name="Tsui H.-C.T."/>
            <person name="Winkler M.E."/>
        </authorList>
    </citation>
    <scope>NUCLEOTIDE SEQUENCE</scope>
</reference>
<dbReference type="AlphaFoldDB" id="A0A381YRA0"/>
<dbReference type="InterPro" id="IPR001173">
    <property type="entry name" value="Glyco_trans_2-like"/>
</dbReference>
<dbReference type="CDD" id="cd04179">
    <property type="entry name" value="DPM_DPG-synthase_like"/>
    <property type="match status" value="1"/>
</dbReference>
<name>A0A381YRA0_9ZZZZ</name>
<dbReference type="GO" id="GO:0006487">
    <property type="term" value="P:protein N-linked glycosylation"/>
    <property type="evidence" value="ECO:0007669"/>
    <property type="project" value="TreeGrafter"/>
</dbReference>
<dbReference type="PANTHER" id="PTHR10859:SF91">
    <property type="entry name" value="DOLICHYL-PHOSPHATE BETA-GLUCOSYLTRANSFERASE"/>
    <property type="match status" value="1"/>
</dbReference>
<sequence length="249" mass="28720">MNFQPKLCFIIPVYDHSKNLPTFIKELTKKNFPIILVDDGSHSACKKIMMRLDQEIEGVTLKSHVLNLGKGAAIKTGLKEAKKSGFSHAIQIDADGQHNIEDISLFVLEMNKQPNALVSGFPSFDKTVPKLRYYSRYATHLWVWINTLSKDIKDSMCGFRIYPVDQSCLLLSTQKMGDRMEFDSEFIVRWHWTGKPIVQIQTRVIYPEDGISHFNLFRDNLLIAWMHARLFFGMLKRLPKLLKQKISSS</sequence>
<proteinExistence type="predicted"/>
<gene>
    <name evidence="2" type="ORF">METZ01_LOCUS132402</name>
</gene>
<dbReference type="Gene3D" id="3.90.550.10">
    <property type="entry name" value="Spore Coat Polysaccharide Biosynthesis Protein SpsA, Chain A"/>
    <property type="match status" value="1"/>
</dbReference>
<organism evidence="2">
    <name type="scientific">marine metagenome</name>
    <dbReference type="NCBI Taxonomy" id="408172"/>
    <lineage>
        <taxon>unclassified sequences</taxon>
        <taxon>metagenomes</taxon>
        <taxon>ecological metagenomes</taxon>
    </lineage>
</organism>
<evidence type="ECO:0000313" key="2">
    <source>
        <dbReference type="EMBL" id="SVA79548.1"/>
    </source>
</evidence>